<dbReference type="CDD" id="cd13653">
    <property type="entry name" value="PBP2_phosphate_like_1"/>
    <property type="match status" value="1"/>
</dbReference>
<dbReference type="InterPro" id="IPR050811">
    <property type="entry name" value="Phosphate_ABC_transporter"/>
</dbReference>
<dbReference type="PANTHER" id="PTHR30570:SF6">
    <property type="entry name" value="PHOSPHATE-BINDING PROTEIN PSTS"/>
    <property type="match status" value="1"/>
</dbReference>
<dbReference type="Proteomes" id="UP000295293">
    <property type="component" value="Unassembled WGS sequence"/>
</dbReference>
<dbReference type="Pfam" id="PF12849">
    <property type="entry name" value="PBP_like_2"/>
    <property type="match status" value="1"/>
</dbReference>
<organism evidence="4 5">
    <name type="scientific">Tahibacter aquaticus</name>
    <dbReference type="NCBI Taxonomy" id="520092"/>
    <lineage>
        <taxon>Bacteria</taxon>
        <taxon>Pseudomonadati</taxon>
        <taxon>Pseudomonadota</taxon>
        <taxon>Gammaproteobacteria</taxon>
        <taxon>Lysobacterales</taxon>
        <taxon>Rhodanobacteraceae</taxon>
        <taxon>Tahibacter</taxon>
    </lineage>
</organism>
<accession>A0A4R6YWR3</accession>
<name>A0A4R6YWR3_9GAMM</name>
<feature type="chain" id="PRO_5020932442" evidence="2">
    <location>
        <begin position="27"/>
        <end position="306"/>
    </location>
</feature>
<dbReference type="OrthoDB" id="9790048at2"/>
<keyword evidence="5" id="KW-1185">Reference proteome</keyword>
<evidence type="ECO:0000259" key="3">
    <source>
        <dbReference type="Pfam" id="PF12849"/>
    </source>
</evidence>
<dbReference type="AlphaFoldDB" id="A0A4R6YWR3"/>
<evidence type="ECO:0000313" key="5">
    <source>
        <dbReference type="Proteomes" id="UP000295293"/>
    </source>
</evidence>
<feature type="signal peptide" evidence="2">
    <location>
        <begin position="1"/>
        <end position="26"/>
    </location>
</feature>
<keyword evidence="1 2" id="KW-0732">Signal</keyword>
<dbReference type="PANTHER" id="PTHR30570">
    <property type="entry name" value="PERIPLASMIC PHOSPHATE BINDING COMPONENT OF PHOSPHATE ABC TRANSPORTER"/>
    <property type="match status" value="1"/>
</dbReference>
<reference evidence="4 5" key="1">
    <citation type="submission" date="2019-03" db="EMBL/GenBank/DDBJ databases">
        <title>Genomic Encyclopedia of Type Strains, Phase IV (KMG-IV): sequencing the most valuable type-strain genomes for metagenomic binning, comparative biology and taxonomic classification.</title>
        <authorList>
            <person name="Goeker M."/>
        </authorList>
    </citation>
    <scope>NUCLEOTIDE SEQUENCE [LARGE SCALE GENOMIC DNA]</scope>
    <source>
        <strain evidence="4 5">DSM 21667</strain>
    </source>
</reference>
<gene>
    <name evidence="4" type="ORF">DFR29_107287</name>
</gene>
<protein>
    <submittedName>
        <fullName evidence="4">Phosphate ABC transporter substrate-binding protein (PhoT family)</fullName>
    </submittedName>
</protein>
<comment type="caution">
    <text evidence="4">The sequence shown here is derived from an EMBL/GenBank/DDBJ whole genome shotgun (WGS) entry which is preliminary data.</text>
</comment>
<dbReference type="SUPFAM" id="SSF53850">
    <property type="entry name" value="Periplasmic binding protein-like II"/>
    <property type="match status" value="1"/>
</dbReference>
<evidence type="ECO:0000256" key="1">
    <source>
        <dbReference type="ARBA" id="ARBA00022729"/>
    </source>
</evidence>
<dbReference type="RefSeq" id="WP_133819177.1">
    <property type="nucleotide sequence ID" value="NZ_SNZH01000007.1"/>
</dbReference>
<proteinExistence type="predicted"/>
<dbReference type="EMBL" id="SNZH01000007">
    <property type="protein sequence ID" value="TDR43274.1"/>
    <property type="molecule type" value="Genomic_DNA"/>
</dbReference>
<dbReference type="InterPro" id="IPR024370">
    <property type="entry name" value="PBP_domain"/>
</dbReference>
<feature type="domain" description="PBP" evidence="3">
    <location>
        <begin position="19"/>
        <end position="278"/>
    </location>
</feature>
<evidence type="ECO:0000313" key="4">
    <source>
        <dbReference type="EMBL" id="TDR43274.1"/>
    </source>
</evidence>
<dbReference type="Gene3D" id="3.40.190.10">
    <property type="entry name" value="Periplasmic binding protein-like II"/>
    <property type="match status" value="2"/>
</dbReference>
<sequence>MHRRRWLARCVVLLLALTSAATMATAAQLTSVGSDTLGELMQALAQAYAQEQPQLRFQIQTPGSAAALPALAEGRADLGPMSRSMNPAEEAAYRARRGSSPGQVQIGFDAVAVFVHPDNPLSQLSLAQLAQIWADGGSCAGTPLLRWDQLDVNTVQPQALLRLGRNTSSGTYEFFQNAAFCGGSYRADVVQFPGAGAVVAAVAQHPRAIGYASLAHANGLVRLVALQPAHDQAAVLPDAASVISGRYPLARPLYLYFNHGADGRADPATAAFLRYVLGPAGQDLVRRQGLFGLSPQHANEQLRQLQ</sequence>
<evidence type="ECO:0000256" key="2">
    <source>
        <dbReference type="SAM" id="SignalP"/>
    </source>
</evidence>